<keyword evidence="2" id="KW-1185">Reference proteome</keyword>
<evidence type="ECO:0000313" key="2">
    <source>
        <dbReference type="Proteomes" id="UP000654482"/>
    </source>
</evidence>
<gene>
    <name evidence="1" type="ORF">IQ249_08350</name>
</gene>
<dbReference type="AlphaFoldDB" id="A0A8J7DYA7"/>
<proteinExistence type="predicted"/>
<protein>
    <recommendedName>
        <fullName evidence="3">ATP-grasp domain-containing protein</fullName>
    </recommendedName>
</protein>
<evidence type="ECO:0008006" key="3">
    <source>
        <dbReference type="Google" id="ProtNLM"/>
    </source>
</evidence>
<dbReference type="Proteomes" id="UP000654482">
    <property type="component" value="Unassembled WGS sequence"/>
</dbReference>
<dbReference type="EMBL" id="JADEWZ010000010">
    <property type="protein sequence ID" value="MBE9115901.1"/>
    <property type="molecule type" value="Genomic_DNA"/>
</dbReference>
<name>A0A8J7DYA7_9CYAN</name>
<comment type="caution">
    <text evidence="1">The sequence shown here is derived from an EMBL/GenBank/DDBJ whole genome shotgun (WGS) entry which is preliminary data.</text>
</comment>
<sequence>MNSIGILNAKPGNWAFEKLAQNLSEVLNIPIREIPLDKNYVLYYPETEIKSIKDKSFIPIDAIILASDKRKQAELFNKYNIPIPKTVLLNSKREVETLLLQENQCQWCLKYPTSCGASGHRILGTIDDIPDRFPKPYIVQEFIEMRNPEVYRLYCVAGDIFGWNVRKFARDRGKGQKSPWVAHARGACYAFPTPSIAPPLELARTVLAHAQLIDSFGCIDLIKRENGEWLVLEIGTDGIFNHVDRNLGLPQLEKQIEKKIVNAFKLYAKSASK</sequence>
<dbReference type="SUPFAM" id="SSF56059">
    <property type="entry name" value="Glutathione synthetase ATP-binding domain-like"/>
    <property type="match status" value="1"/>
</dbReference>
<dbReference type="RefSeq" id="WP_194028998.1">
    <property type="nucleotide sequence ID" value="NZ_JADEWZ010000010.1"/>
</dbReference>
<reference evidence="1" key="1">
    <citation type="submission" date="2020-10" db="EMBL/GenBank/DDBJ databases">
        <authorList>
            <person name="Castelo-Branco R."/>
            <person name="Eusebio N."/>
            <person name="Adriana R."/>
            <person name="Vieira A."/>
            <person name="Brugerolle De Fraissinette N."/>
            <person name="Rezende De Castro R."/>
            <person name="Schneider M.P."/>
            <person name="Vasconcelos V."/>
            <person name="Leao P.N."/>
        </authorList>
    </citation>
    <scope>NUCLEOTIDE SEQUENCE</scope>
    <source>
        <strain evidence="1">LEGE 07157</strain>
    </source>
</reference>
<evidence type="ECO:0000313" key="1">
    <source>
        <dbReference type="EMBL" id="MBE9115901.1"/>
    </source>
</evidence>
<organism evidence="1 2">
    <name type="scientific">Lusitaniella coriacea LEGE 07157</name>
    <dbReference type="NCBI Taxonomy" id="945747"/>
    <lineage>
        <taxon>Bacteria</taxon>
        <taxon>Bacillati</taxon>
        <taxon>Cyanobacteriota</taxon>
        <taxon>Cyanophyceae</taxon>
        <taxon>Spirulinales</taxon>
        <taxon>Lusitaniellaceae</taxon>
        <taxon>Lusitaniella</taxon>
    </lineage>
</organism>
<accession>A0A8J7DYA7</accession>